<evidence type="ECO:0000313" key="2">
    <source>
        <dbReference type="EMBL" id="RUO38481.1"/>
    </source>
</evidence>
<dbReference type="EMBL" id="PIPP01000001">
    <property type="protein sequence ID" value="RUO38481.1"/>
    <property type="molecule type" value="Genomic_DNA"/>
</dbReference>
<feature type="transmembrane region" description="Helical" evidence="1">
    <location>
        <begin position="69"/>
        <end position="91"/>
    </location>
</feature>
<keyword evidence="1" id="KW-0472">Membrane</keyword>
<feature type="transmembrane region" description="Helical" evidence="1">
    <location>
        <begin position="12"/>
        <end position="37"/>
    </location>
</feature>
<comment type="caution">
    <text evidence="2">The sequence shown here is derived from an EMBL/GenBank/DDBJ whole genome shotgun (WGS) entry which is preliminary data.</text>
</comment>
<feature type="transmembrane region" description="Helical" evidence="1">
    <location>
        <begin position="137"/>
        <end position="161"/>
    </location>
</feature>
<dbReference type="InterPro" id="IPR018723">
    <property type="entry name" value="DUF2254_membrane"/>
</dbReference>
<gene>
    <name evidence="2" type="ORF">CWE13_02240</name>
</gene>
<evidence type="ECO:0000313" key="3">
    <source>
        <dbReference type="Proteomes" id="UP000286934"/>
    </source>
</evidence>
<accession>A0A432WXL3</accession>
<reference evidence="3" key="1">
    <citation type="journal article" date="2018" name="Front. Microbiol.">
        <title>Genome-Based Analysis Reveals the Taxonomy and Diversity of the Family Idiomarinaceae.</title>
        <authorList>
            <person name="Liu Y."/>
            <person name="Lai Q."/>
            <person name="Shao Z."/>
        </authorList>
    </citation>
    <scope>NUCLEOTIDE SEQUENCE [LARGE SCALE GENOMIC DNA]</scope>
    <source>
        <strain evidence="3">AIS</strain>
    </source>
</reference>
<sequence>MSMLNRMYHVWLDIRASFWFLPTLIVLTSVLLAFALIELEEYTSASFLDSWPRAFAASVDGSRSLLSTIATTTITVTGVVFSSTLVALSLASSQYSSRILRNFMADRGTQTSLGVFLGIFAYCLIVLRTISGGENQFVPSVAVLTGLMLGFLGIAILIYFIHHLARSIQANHILAEVASETICAVAALYPELSAQVKPESDIELELQGTERFWHPVAATKSGYLQSLDVNNLVAFAAKKGGVIRAQQKVGEFAVSGVGILSVHGFLPNKEEAEKIANMCAIGRQRTVEQDVTFGLRQLVDVALRALSPGVNDTTTATMCIDQLTAVFVALNKRDIESAFRCEQGQVRLVLAGPNYADLFATGFDQIRQNAAGNVWILKHLLSAFRIIARDTSAHERRTVVLTHVLAVTEVVEETITLTRDKDILLAFAKETQNAVESIEH</sequence>
<dbReference type="Proteomes" id="UP000286934">
    <property type="component" value="Unassembled WGS sequence"/>
</dbReference>
<protein>
    <submittedName>
        <fullName evidence="2">DUF2254 domain-containing protein</fullName>
    </submittedName>
</protein>
<keyword evidence="3" id="KW-1185">Reference proteome</keyword>
<feature type="transmembrane region" description="Helical" evidence="1">
    <location>
        <begin position="112"/>
        <end position="131"/>
    </location>
</feature>
<proteinExistence type="predicted"/>
<keyword evidence="1" id="KW-0812">Transmembrane</keyword>
<dbReference type="Pfam" id="PF10011">
    <property type="entry name" value="DUF2254"/>
    <property type="match status" value="1"/>
</dbReference>
<dbReference type="AlphaFoldDB" id="A0A432WXL3"/>
<organism evidence="2 3">
    <name type="scientific">Aliidiomarina shirensis</name>
    <dbReference type="NCBI Taxonomy" id="1048642"/>
    <lineage>
        <taxon>Bacteria</taxon>
        <taxon>Pseudomonadati</taxon>
        <taxon>Pseudomonadota</taxon>
        <taxon>Gammaproteobacteria</taxon>
        <taxon>Alteromonadales</taxon>
        <taxon>Idiomarinaceae</taxon>
        <taxon>Aliidiomarina</taxon>
    </lineage>
</organism>
<evidence type="ECO:0000256" key="1">
    <source>
        <dbReference type="SAM" id="Phobius"/>
    </source>
</evidence>
<keyword evidence="1" id="KW-1133">Transmembrane helix</keyword>
<name>A0A432WXL3_9GAMM</name>